<keyword evidence="3" id="KW-1185">Reference proteome</keyword>
<proteinExistence type="predicted"/>
<dbReference type="Proteomes" id="UP001211907">
    <property type="component" value="Unassembled WGS sequence"/>
</dbReference>
<name>A0AAD5XBI8_9FUNG</name>
<evidence type="ECO:0000256" key="1">
    <source>
        <dbReference type="SAM" id="MobiDB-lite"/>
    </source>
</evidence>
<dbReference type="AlphaFoldDB" id="A0AAD5XBI8"/>
<sequence length="511" mass="56870">MLLQNAAIVKKASTEIEKRAEIPTNSQGNGNFQILPVETFIQIVATLRDPVDWQSLSRTSKTIRNILVDIKSLLFNSEIACKFPPLLVKCFTLGKTPFLEDPELLSTRSQSWGSSLFENCFPTIRKEKLSNIQKLQKNGAKNDAVPVSMYYRLLHMQTWLKNMDGIVYAIMGQILQMTQRRIIQAQLQQQQNPGQQQQEVSKNLFLLSSSWDGTAALILHRYNLLRNSSSNSQQALDSLAADVEKLKILSMRYLMLLFAVVESSTRELQELRNRSITLYSSVSTLSSPQSSPPSLPKRSQHSHPQPPNGIPIRPSQNNDPPASHYHSHQSRTMQAQALVLSSTPPENLSDALFVLQYRRVRTLDTDSLCGLTLAYKTLHAHITALFMHRASPISNNASLCVRRDSTDTVLTTVTNLLGGRANNHGGEALLNLQWRGSALSLLEASLQAMVIIDMGGERMSTLLGDRNEEDDSEVGGSVGGRETDFTAVRFGPFLWNAFAGVLTERGVNNMP</sequence>
<evidence type="ECO:0000313" key="3">
    <source>
        <dbReference type="Proteomes" id="UP001211907"/>
    </source>
</evidence>
<dbReference type="EMBL" id="JADGJH010002834">
    <property type="protein sequence ID" value="KAJ3094565.1"/>
    <property type="molecule type" value="Genomic_DNA"/>
</dbReference>
<accession>A0AAD5XBI8</accession>
<protein>
    <submittedName>
        <fullName evidence="2">Uncharacterized protein</fullName>
    </submittedName>
</protein>
<feature type="region of interest" description="Disordered" evidence="1">
    <location>
        <begin position="282"/>
        <end position="333"/>
    </location>
</feature>
<comment type="caution">
    <text evidence="2">The sequence shown here is derived from an EMBL/GenBank/DDBJ whole genome shotgun (WGS) entry which is preliminary data.</text>
</comment>
<gene>
    <name evidence="2" type="ORF">HK100_006103</name>
</gene>
<evidence type="ECO:0000313" key="2">
    <source>
        <dbReference type="EMBL" id="KAJ3094565.1"/>
    </source>
</evidence>
<reference evidence="2" key="1">
    <citation type="submission" date="2020-05" db="EMBL/GenBank/DDBJ databases">
        <title>Phylogenomic resolution of chytrid fungi.</title>
        <authorList>
            <person name="Stajich J.E."/>
            <person name="Amses K."/>
            <person name="Simmons R."/>
            <person name="Seto K."/>
            <person name="Myers J."/>
            <person name="Bonds A."/>
            <person name="Quandt C.A."/>
            <person name="Barry K."/>
            <person name="Liu P."/>
            <person name="Grigoriev I."/>
            <person name="Longcore J.E."/>
            <person name="James T.Y."/>
        </authorList>
    </citation>
    <scope>NUCLEOTIDE SEQUENCE</scope>
    <source>
        <strain evidence="2">JEL0513</strain>
    </source>
</reference>
<organism evidence="2 3">
    <name type="scientific">Physocladia obscura</name>
    <dbReference type="NCBI Taxonomy" id="109957"/>
    <lineage>
        <taxon>Eukaryota</taxon>
        <taxon>Fungi</taxon>
        <taxon>Fungi incertae sedis</taxon>
        <taxon>Chytridiomycota</taxon>
        <taxon>Chytridiomycota incertae sedis</taxon>
        <taxon>Chytridiomycetes</taxon>
        <taxon>Chytridiales</taxon>
        <taxon>Chytriomycetaceae</taxon>
        <taxon>Physocladia</taxon>
    </lineage>
</organism>